<dbReference type="PANTHER" id="PTHR24305">
    <property type="entry name" value="CYTOCHROME P450"/>
    <property type="match status" value="1"/>
</dbReference>
<protein>
    <submittedName>
        <fullName evidence="7">Benzoate 4-monooxygenase cytochrome P450</fullName>
    </submittedName>
</protein>
<keyword evidence="5" id="KW-0560">Oxidoreductase</keyword>
<sequence>MNFSTEYTTHSLFLTILVPSAIAFAIYQLVLLFRLRFLHPLARFPGPALATISNFPYSKSYLGGRQPYEFLALHEKYGPVVRTAPNELSFSSPEAWRDIHGQRNGHKTFIKSEFYDGGNFADQASSIVTERDPDKHRDMRKYLANAFSDRSLKEQEHLISGVIDGFVEQIGHHGRDKINLTTWFNLMTFDVIGELAFGKSFGGVESGKIHEWIAIVLASMGQASFSDTLARFPLLGKIYMYVRPGWWRNLTEGSKTHERYTLDLLHKRVNAKTDRKDFMTSILDNREEYNISDVQLAAHASDFVIAGSETTATCLATIMYYILHDSKIEENMRNEIRSSFTTYEEITANTAAKLPYVHAVCLEALRIYVPLPLGLPRIVPAGGDKVAGEYVPEGTTVYVSPFAANMSPANFDEPWQFRPERWLNASENDMTNASQPFSVGTRACLGRSLAWMELHTCLAKMYYRYDFELLSKEVDWQRDSEMHLLWKKPDLMVRVHQRNI</sequence>
<evidence type="ECO:0000313" key="8">
    <source>
        <dbReference type="Proteomes" id="UP000244855"/>
    </source>
</evidence>
<keyword evidence="5 7" id="KW-0503">Monooxygenase</keyword>
<evidence type="ECO:0000256" key="1">
    <source>
        <dbReference type="ARBA" id="ARBA00001971"/>
    </source>
</evidence>
<dbReference type="STRING" id="97972.A0A2V1D1K7"/>
<keyword evidence="6" id="KW-0472">Membrane</keyword>
<dbReference type="CDD" id="cd11058">
    <property type="entry name" value="CYP60B-like"/>
    <property type="match status" value="1"/>
</dbReference>
<name>A0A2V1D1K7_9PLEO</name>
<dbReference type="GO" id="GO:0020037">
    <property type="term" value="F:heme binding"/>
    <property type="evidence" value="ECO:0007669"/>
    <property type="project" value="InterPro"/>
</dbReference>
<dbReference type="EMBL" id="KZ805850">
    <property type="protein sequence ID" value="PVH91509.1"/>
    <property type="molecule type" value="Genomic_DNA"/>
</dbReference>
<reference evidence="7 8" key="1">
    <citation type="journal article" date="2018" name="Sci. Rep.">
        <title>Comparative genomics provides insights into the lifestyle and reveals functional heterogeneity of dark septate endophytic fungi.</title>
        <authorList>
            <person name="Knapp D.G."/>
            <person name="Nemeth J.B."/>
            <person name="Barry K."/>
            <person name="Hainaut M."/>
            <person name="Henrissat B."/>
            <person name="Johnson J."/>
            <person name="Kuo A."/>
            <person name="Lim J.H.P."/>
            <person name="Lipzen A."/>
            <person name="Nolan M."/>
            <person name="Ohm R.A."/>
            <person name="Tamas L."/>
            <person name="Grigoriev I.V."/>
            <person name="Spatafora J.W."/>
            <person name="Nagy L.G."/>
            <person name="Kovacs G.M."/>
        </authorList>
    </citation>
    <scope>NUCLEOTIDE SEQUENCE [LARGE SCALE GENOMIC DNA]</scope>
    <source>
        <strain evidence="7 8">DSE2036</strain>
    </source>
</reference>
<dbReference type="OrthoDB" id="1470350at2759"/>
<keyword evidence="6" id="KW-0812">Transmembrane</keyword>
<dbReference type="Proteomes" id="UP000244855">
    <property type="component" value="Unassembled WGS sequence"/>
</dbReference>
<feature type="transmembrane region" description="Helical" evidence="6">
    <location>
        <begin position="12"/>
        <end position="33"/>
    </location>
</feature>
<dbReference type="InterPro" id="IPR036396">
    <property type="entry name" value="Cyt_P450_sf"/>
</dbReference>
<evidence type="ECO:0000256" key="4">
    <source>
        <dbReference type="PIRSR" id="PIRSR602401-1"/>
    </source>
</evidence>
<keyword evidence="6" id="KW-1133">Transmembrane helix</keyword>
<keyword evidence="8" id="KW-1185">Reference proteome</keyword>
<proteinExistence type="inferred from homology"/>
<evidence type="ECO:0000256" key="2">
    <source>
        <dbReference type="ARBA" id="ARBA00022723"/>
    </source>
</evidence>
<dbReference type="InterPro" id="IPR050121">
    <property type="entry name" value="Cytochrome_P450_monoxygenase"/>
</dbReference>
<dbReference type="InterPro" id="IPR002401">
    <property type="entry name" value="Cyt_P450_E_grp-I"/>
</dbReference>
<organism evidence="7 8">
    <name type="scientific">Periconia macrospinosa</name>
    <dbReference type="NCBI Taxonomy" id="97972"/>
    <lineage>
        <taxon>Eukaryota</taxon>
        <taxon>Fungi</taxon>
        <taxon>Dikarya</taxon>
        <taxon>Ascomycota</taxon>
        <taxon>Pezizomycotina</taxon>
        <taxon>Dothideomycetes</taxon>
        <taxon>Pleosporomycetidae</taxon>
        <taxon>Pleosporales</taxon>
        <taxon>Massarineae</taxon>
        <taxon>Periconiaceae</taxon>
        <taxon>Periconia</taxon>
    </lineage>
</organism>
<dbReference type="PRINTS" id="PR00463">
    <property type="entry name" value="EP450I"/>
</dbReference>
<keyword evidence="2 4" id="KW-0479">Metal-binding</keyword>
<evidence type="ECO:0000256" key="3">
    <source>
        <dbReference type="ARBA" id="ARBA00023004"/>
    </source>
</evidence>
<dbReference type="SUPFAM" id="SSF48264">
    <property type="entry name" value="Cytochrome P450"/>
    <property type="match status" value="1"/>
</dbReference>
<keyword evidence="3 4" id="KW-0408">Iron</keyword>
<dbReference type="Pfam" id="PF00067">
    <property type="entry name" value="p450"/>
    <property type="match status" value="1"/>
</dbReference>
<dbReference type="InterPro" id="IPR017972">
    <property type="entry name" value="Cyt_P450_CS"/>
</dbReference>
<keyword evidence="4 5" id="KW-0349">Heme</keyword>
<comment type="cofactor">
    <cofactor evidence="1 4">
        <name>heme</name>
        <dbReference type="ChEBI" id="CHEBI:30413"/>
    </cofactor>
</comment>
<accession>A0A2V1D1K7</accession>
<dbReference type="GO" id="GO:0005506">
    <property type="term" value="F:iron ion binding"/>
    <property type="evidence" value="ECO:0007669"/>
    <property type="project" value="InterPro"/>
</dbReference>
<dbReference type="PANTHER" id="PTHR24305:SF161">
    <property type="entry name" value="P450, PUTATIVE (EUROFUNG)-RELATED"/>
    <property type="match status" value="1"/>
</dbReference>
<evidence type="ECO:0000313" key="7">
    <source>
        <dbReference type="EMBL" id="PVH91509.1"/>
    </source>
</evidence>
<dbReference type="InterPro" id="IPR001128">
    <property type="entry name" value="Cyt_P450"/>
</dbReference>
<dbReference type="AlphaFoldDB" id="A0A2V1D1K7"/>
<dbReference type="PRINTS" id="PR00385">
    <property type="entry name" value="P450"/>
</dbReference>
<feature type="binding site" description="axial binding residue" evidence="4">
    <location>
        <position position="444"/>
    </location>
    <ligand>
        <name>heme</name>
        <dbReference type="ChEBI" id="CHEBI:30413"/>
    </ligand>
    <ligandPart>
        <name>Fe</name>
        <dbReference type="ChEBI" id="CHEBI:18248"/>
    </ligandPart>
</feature>
<comment type="similarity">
    <text evidence="5">Belongs to the cytochrome P450 family.</text>
</comment>
<dbReference type="PROSITE" id="PS00086">
    <property type="entry name" value="CYTOCHROME_P450"/>
    <property type="match status" value="1"/>
</dbReference>
<dbReference type="Gene3D" id="1.10.630.10">
    <property type="entry name" value="Cytochrome P450"/>
    <property type="match status" value="1"/>
</dbReference>
<dbReference type="GO" id="GO:0004497">
    <property type="term" value="F:monooxygenase activity"/>
    <property type="evidence" value="ECO:0007669"/>
    <property type="project" value="UniProtKB-KW"/>
</dbReference>
<evidence type="ECO:0000256" key="6">
    <source>
        <dbReference type="SAM" id="Phobius"/>
    </source>
</evidence>
<dbReference type="GO" id="GO:0016705">
    <property type="term" value="F:oxidoreductase activity, acting on paired donors, with incorporation or reduction of molecular oxygen"/>
    <property type="evidence" value="ECO:0007669"/>
    <property type="project" value="InterPro"/>
</dbReference>
<evidence type="ECO:0000256" key="5">
    <source>
        <dbReference type="RuleBase" id="RU000461"/>
    </source>
</evidence>
<gene>
    <name evidence="7" type="ORF">DM02DRAFT_704571</name>
</gene>
<dbReference type="FunFam" id="1.10.630.10:FF:000129">
    <property type="entry name" value="Benzoate 4-monooxygenase cytochrome P450"/>
    <property type="match status" value="1"/>
</dbReference>